<feature type="non-terminal residue" evidence="3">
    <location>
        <position position="1"/>
    </location>
</feature>
<dbReference type="Gene3D" id="3.40.630.30">
    <property type="match status" value="1"/>
</dbReference>
<keyword evidence="4" id="KW-1185">Reference proteome</keyword>
<dbReference type="PANTHER" id="PTHR47370">
    <property type="entry name" value="ACYL-COA N-ACYLTRANSFERASES (NAT) SUPERFAMILY PROTEIN"/>
    <property type="match status" value="1"/>
</dbReference>
<dbReference type="Proteomes" id="UP000266723">
    <property type="component" value="Unassembled WGS sequence"/>
</dbReference>
<proteinExistence type="predicted"/>
<dbReference type="InterPro" id="IPR000182">
    <property type="entry name" value="GNAT_dom"/>
</dbReference>
<reference evidence="3 4" key="1">
    <citation type="journal article" date="2020" name="BMC Genomics">
        <title>Intraspecific diversification of the crop wild relative Brassica cretica Lam. using demographic model selection.</title>
        <authorList>
            <person name="Kioukis A."/>
            <person name="Michalopoulou V.A."/>
            <person name="Briers L."/>
            <person name="Pirintsos S."/>
            <person name="Studholme D.J."/>
            <person name="Pavlidis P."/>
            <person name="Sarris P.F."/>
        </authorList>
    </citation>
    <scope>NUCLEOTIDE SEQUENCE [LARGE SCALE GENOMIC DNA]</scope>
    <source>
        <strain evidence="4">cv. PFS-1207/04</strain>
    </source>
</reference>
<dbReference type="EMBL" id="QGKV02001556">
    <property type="protein sequence ID" value="KAF3517160.1"/>
    <property type="molecule type" value="Genomic_DNA"/>
</dbReference>
<evidence type="ECO:0000259" key="2">
    <source>
        <dbReference type="PROSITE" id="PS51186"/>
    </source>
</evidence>
<dbReference type="InterPro" id="IPR052810">
    <property type="entry name" value="Plant_NAT"/>
</dbReference>
<protein>
    <recommendedName>
        <fullName evidence="2">N-acetyltransferase domain-containing protein</fullName>
    </recommendedName>
</protein>
<name>A0ABQ7ASU3_BRACR</name>
<evidence type="ECO:0000256" key="1">
    <source>
        <dbReference type="SAM" id="MobiDB-lite"/>
    </source>
</evidence>
<feature type="compositionally biased region" description="Low complexity" evidence="1">
    <location>
        <begin position="380"/>
        <end position="390"/>
    </location>
</feature>
<dbReference type="InterPro" id="IPR016181">
    <property type="entry name" value="Acyl_CoA_acyltransferase"/>
</dbReference>
<gene>
    <name evidence="3" type="ORF">DY000_02064343</name>
</gene>
<accession>A0ABQ7ASU3</accession>
<feature type="region of interest" description="Disordered" evidence="1">
    <location>
        <begin position="378"/>
        <end position="400"/>
    </location>
</feature>
<dbReference type="SUPFAM" id="SSF55729">
    <property type="entry name" value="Acyl-CoA N-acyltransferases (Nat)"/>
    <property type="match status" value="1"/>
</dbReference>
<evidence type="ECO:0000313" key="4">
    <source>
        <dbReference type="Proteomes" id="UP000266723"/>
    </source>
</evidence>
<dbReference type="PROSITE" id="PS51186">
    <property type="entry name" value="GNAT"/>
    <property type="match status" value="1"/>
</dbReference>
<dbReference type="PANTHER" id="PTHR47370:SF6">
    <property type="entry name" value="N-ACETYLTRANSFERASE HLS1-RELATED"/>
    <property type="match status" value="1"/>
</dbReference>
<sequence>KIAAEVAAAAVVVVREYDEETDKRDVEEMERECDETGPPGKPLMVSDLLGDPVRRVRHFPCHTMLVAEYGEGRKMVGVVRGCVKTVTRGNSIYVKLAYVLGLRVSPSHRNEYDFSSRNLGIGTKLVQTLEEWFKQQGATYSYMATDCTNESSINLFTKKCSYIKFRTPTMLVQPVHAHSKPICSDITILRLTTKTAESIYTGVFKDSEFFPSDIDAILTSRNSLGTFIAFPKEEHGHKSNRLDRDFPTDYAILSVWSTKDVLRLQMKGVSRLTHACCSGSRLLDSCMPWMKLPSFPNVFDKFWVYFMYGMHMEGNDGPRLMKSLCYFVHNIGRHDEGCGAVATEISPLDPVASAVPHWKRLSWAQDLWCLKKLSDEPELSDWSSSKSSSSNVIFVDPRDI</sequence>
<comment type="caution">
    <text evidence="3">The sequence shown here is derived from an EMBL/GenBank/DDBJ whole genome shotgun (WGS) entry which is preliminary data.</text>
</comment>
<dbReference type="CDD" id="cd04301">
    <property type="entry name" value="NAT_SF"/>
    <property type="match status" value="1"/>
</dbReference>
<organism evidence="3 4">
    <name type="scientific">Brassica cretica</name>
    <name type="common">Mustard</name>
    <dbReference type="NCBI Taxonomy" id="69181"/>
    <lineage>
        <taxon>Eukaryota</taxon>
        <taxon>Viridiplantae</taxon>
        <taxon>Streptophyta</taxon>
        <taxon>Embryophyta</taxon>
        <taxon>Tracheophyta</taxon>
        <taxon>Spermatophyta</taxon>
        <taxon>Magnoliopsida</taxon>
        <taxon>eudicotyledons</taxon>
        <taxon>Gunneridae</taxon>
        <taxon>Pentapetalae</taxon>
        <taxon>rosids</taxon>
        <taxon>malvids</taxon>
        <taxon>Brassicales</taxon>
        <taxon>Brassicaceae</taxon>
        <taxon>Brassiceae</taxon>
        <taxon>Brassica</taxon>
    </lineage>
</organism>
<evidence type="ECO:0000313" key="3">
    <source>
        <dbReference type="EMBL" id="KAF3517160.1"/>
    </source>
</evidence>
<dbReference type="Pfam" id="PF00583">
    <property type="entry name" value="Acetyltransf_1"/>
    <property type="match status" value="1"/>
</dbReference>
<feature type="domain" description="N-acetyltransferase" evidence="2">
    <location>
        <begin position="12"/>
        <end position="183"/>
    </location>
</feature>